<dbReference type="Proteomes" id="UP001595912">
    <property type="component" value="Unassembled WGS sequence"/>
</dbReference>
<sequence length="918" mass="96904">MNDVVGALQKAGLEVRADAGTLGMYASDASLYRIPPLAVVRPRHVDEVAAALAVARATGVPLTSRGAGTSVAGNAVGRGIVLDFSRHLNRVLSVDPDARTAVVEPGTVHAVLQKAVTRHGVRFGPDPSTHPRCTIGGMIGNNACGSRSLAYGRTSDNVAGLEVLTAAGEHVDTTQPAGPLVTDLDAVIKRHLATARTEFDRFGRQVSGYAVQHLLPERFDLTQALVGSEGTLAVITQATVKLVVDAPVRVVVVLGFRDIVAAGEAAPAVVAHGPTSCEGLDSRLIDVLVARRGPAAVPPLPRGGAWLFVELAGDDLGEVESRARRLAADGIGEEALVVTDPLVQAQLWRIREDGAGLAGRAPSDRPAWPGWEDAAVPPQRLGAYLARFDELVASYKLTSAPFGHFGDGCMHVRLDFPLGEPGGTKVLRDFLTDAAKLVGEFGGSLSGEHGDGRARSELLPHMYSADAIALFAAIKHAFDPGNLLNPGVLVDPDPVDADVRPAGRFPLKSLAMAYPHDGGDLAQAVHRCTGVGKCRADNSAAGGVMCPSYLATREEKDSTRGRARVLQEVVRGELTWSDPSVHDALDLCLSCKGCASDCPTGIDMATYKSEVLHQTYKKKLRPRSHYTLGRLPFWARLAGWTPRLANLGMRLPGIGGLLLWLAGVDKRRTVPAFARRPFRRTFRPEAGGKPVVLFADSFSDAFSPEAAMATVRVLRAAGYEPRLPSGAVCCGLTWITTGQLDAAKKILTRTVAALAPDARAGIPIVGIEPSCTAVLRSDIHELLPGDEDAAAVAGSVHTLAELLTQTPGWTPPDLSGVEIVAQPHCHHHAVLGWKTDADLLKATGAQVRRLAGCCGLAGNFGVEIGHYEVSVAVAEHQLLPALDAAPDAVVLADGFSCRTQVADLRDRPAVHLAQLLDR</sequence>
<keyword evidence="3" id="KW-0479">Metal-binding</keyword>
<evidence type="ECO:0000256" key="2">
    <source>
        <dbReference type="ARBA" id="ARBA00022630"/>
    </source>
</evidence>
<dbReference type="InterPro" id="IPR017896">
    <property type="entry name" value="4Fe4S_Fe-S-bd"/>
</dbReference>
<dbReference type="RefSeq" id="WP_380122863.1">
    <property type="nucleotide sequence ID" value="NZ_JBHSIU010000054.1"/>
</dbReference>
<keyword evidence="2" id="KW-0285">Flavoprotein</keyword>
<dbReference type="Gene3D" id="1.10.45.10">
    <property type="entry name" value="Vanillyl-alcohol Oxidase, Chain A, domain 4"/>
    <property type="match status" value="1"/>
</dbReference>
<dbReference type="SUPFAM" id="SSF46548">
    <property type="entry name" value="alpha-helical ferredoxin"/>
    <property type="match status" value="1"/>
</dbReference>
<dbReference type="Pfam" id="PF02754">
    <property type="entry name" value="CCG"/>
    <property type="match status" value="2"/>
</dbReference>
<dbReference type="Gene3D" id="3.30.465.10">
    <property type="match status" value="1"/>
</dbReference>
<feature type="domain" description="4Fe-4S ferredoxin-type" evidence="8">
    <location>
        <begin position="577"/>
        <end position="607"/>
    </location>
</feature>
<keyword evidence="7" id="KW-0411">Iron-sulfur</keyword>
<dbReference type="PANTHER" id="PTHR11748">
    <property type="entry name" value="D-LACTATE DEHYDROGENASE"/>
    <property type="match status" value="1"/>
</dbReference>
<evidence type="ECO:0000256" key="1">
    <source>
        <dbReference type="ARBA" id="ARBA00001974"/>
    </source>
</evidence>
<dbReference type="SUPFAM" id="SSF55103">
    <property type="entry name" value="FAD-linked oxidases, C-terminal domain"/>
    <property type="match status" value="1"/>
</dbReference>
<accession>A0ABV9W6N5</accession>
<gene>
    <name evidence="10" type="ORF">ACFPIJ_38360</name>
</gene>
<dbReference type="PANTHER" id="PTHR11748:SF119">
    <property type="entry name" value="D-2-HYDROXYGLUTARATE DEHYDROGENASE"/>
    <property type="match status" value="1"/>
</dbReference>
<dbReference type="PROSITE" id="PS51379">
    <property type="entry name" value="4FE4S_FER_2"/>
    <property type="match status" value="1"/>
</dbReference>
<evidence type="ECO:0000256" key="7">
    <source>
        <dbReference type="ARBA" id="ARBA00023014"/>
    </source>
</evidence>
<dbReference type="InterPro" id="IPR016166">
    <property type="entry name" value="FAD-bd_PCMH"/>
</dbReference>
<reference evidence="11" key="1">
    <citation type="journal article" date="2019" name="Int. J. Syst. Evol. Microbiol.">
        <title>The Global Catalogue of Microorganisms (GCM) 10K type strain sequencing project: providing services to taxonomists for standard genome sequencing and annotation.</title>
        <authorList>
            <consortium name="The Broad Institute Genomics Platform"/>
            <consortium name="The Broad Institute Genome Sequencing Center for Infectious Disease"/>
            <person name="Wu L."/>
            <person name="Ma J."/>
        </authorList>
    </citation>
    <scope>NUCLEOTIDE SEQUENCE [LARGE SCALE GENOMIC DNA]</scope>
    <source>
        <strain evidence="11">CGMCC 4.7152</strain>
    </source>
</reference>
<dbReference type="InterPro" id="IPR016169">
    <property type="entry name" value="FAD-bd_PCMH_sub2"/>
</dbReference>
<dbReference type="PROSITE" id="PS51387">
    <property type="entry name" value="FAD_PCMH"/>
    <property type="match status" value="1"/>
</dbReference>
<evidence type="ECO:0000256" key="3">
    <source>
        <dbReference type="ARBA" id="ARBA00022723"/>
    </source>
</evidence>
<feature type="domain" description="FAD-binding PCMH-type" evidence="9">
    <location>
        <begin position="32"/>
        <end position="245"/>
    </location>
</feature>
<dbReference type="InterPro" id="IPR036318">
    <property type="entry name" value="FAD-bd_PCMH-like_sf"/>
</dbReference>
<keyword evidence="4" id="KW-0274">FAD</keyword>
<comment type="cofactor">
    <cofactor evidence="1">
        <name>FAD</name>
        <dbReference type="ChEBI" id="CHEBI:57692"/>
    </cofactor>
</comment>
<dbReference type="InterPro" id="IPR004113">
    <property type="entry name" value="FAD-bd_oxidored_4_C"/>
</dbReference>
<keyword evidence="6" id="KW-0408">Iron</keyword>
<evidence type="ECO:0000313" key="10">
    <source>
        <dbReference type="EMBL" id="MFC5003674.1"/>
    </source>
</evidence>
<proteinExistence type="predicted"/>
<dbReference type="InterPro" id="IPR004017">
    <property type="entry name" value="Cys_rich_dom"/>
</dbReference>
<evidence type="ECO:0000259" key="8">
    <source>
        <dbReference type="PROSITE" id="PS51379"/>
    </source>
</evidence>
<dbReference type="InterPro" id="IPR006094">
    <property type="entry name" value="Oxid_FAD_bind_N"/>
</dbReference>
<evidence type="ECO:0000259" key="9">
    <source>
        <dbReference type="PROSITE" id="PS51387"/>
    </source>
</evidence>
<dbReference type="Pfam" id="PF13183">
    <property type="entry name" value="Fer4_8"/>
    <property type="match status" value="1"/>
</dbReference>
<evidence type="ECO:0000313" key="11">
    <source>
        <dbReference type="Proteomes" id="UP001595912"/>
    </source>
</evidence>
<evidence type="ECO:0000256" key="5">
    <source>
        <dbReference type="ARBA" id="ARBA00023002"/>
    </source>
</evidence>
<name>A0ABV9W6N5_9ACTN</name>
<dbReference type="Pfam" id="PF02913">
    <property type="entry name" value="FAD-oxidase_C"/>
    <property type="match status" value="1"/>
</dbReference>
<comment type="caution">
    <text evidence="10">The sequence shown here is derived from an EMBL/GenBank/DDBJ whole genome shotgun (WGS) entry which is preliminary data.</text>
</comment>
<keyword evidence="11" id="KW-1185">Reference proteome</keyword>
<dbReference type="SUPFAM" id="SSF56176">
    <property type="entry name" value="FAD-binding/transporter-associated domain-like"/>
    <property type="match status" value="1"/>
</dbReference>
<dbReference type="Gene3D" id="3.30.70.2740">
    <property type="match status" value="1"/>
</dbReference>
<protein>
    <submittedName>
        <fullName evidence="10">FAD-binding and (Fe-S)-binding domain-containing protein</fullName>
    </submittedName>
</protein>
<dbReference type="PROSITE" id="PS00198">
    <property type="entry name" value="4FE4S_FER_1"/>
    <property type="match status" value="1"/>
</dbReference>
<dbReference type="InterPro" id="IPR016164">
    <property type="entry name" value="FAD-linked_Oxase-like_C"/>
</dbReference>
<evidence type="ECO:0000256" key="4">
    <source>
        <dbReference type="ARBA" id="ARBA00022827"/>
    </source>
</evidence>
<dbReference type="InterPro" id="IPR017900">
    <property type="entry name" value="4Fe4S_Fe_S_CS"/>
</dbReference>
<organism evidence="10 11">
    <name type="scientific">Dactylosporangium cerinum</name>
    <dbReference type="NCBI Taxonomy" id="1434730"/>
    <lineage>
        <taxon>Bacteria</taxon>
        <taxon>Bacillati</taxon>
        <taxon>Actinomycetota</taxon>
        <taxon>Actinomycetes</taxon>
        <taxon>Micromonosporales</taxon>
        <taxon>Micromonosporaceae</taxon>
        <taxon>Dactylosporangium</taxon>
    </lineage>
</organism>
<dbReference type="Pfam" id="PF01565">
    <property type="entry name" value="FAD_binding_4"/>
    <property type="match status" value="1"/>
</dbReference>
<keyword evidence="5" id="KW-0560">Oxidoreductase</keyword>
<evidence type="ECO:0000256" key="6">
    <source>
        <dbReference type="ARBA" id="ARBA00023004"/>
    </source>
</evidence>
<dbReference type="EMBL" id="JBHSIU010000054">
    <property type="protein sequence ID" value="MFC5003674.1"/>
    <property type="molecule type" value="Genomic_DNA"/>
</dbReference>
<dbReference type="InterPro" id="IPR016171">
    <property type="entry name" value="Vanillyl_alc_oxidase_C-sub2"/>
</dbReference>